<keyword evidence="7 8" id="KW-0472">Membrane</keyword>
<proteinExistence type="inferred from homology"/>
<dbReference type="Pfam" id="PF00860">
    <property type="entry name" value="Xan_ur_permease"/>
    <property type="match status" value="1"/>
</dbReference>
<feature type="transmembrane region" description="Helical" evidence="9">
    <location>
        <begin position="131"/>
        <end position="148"/>
    </location>
</feature>
<evidence type="ECO:0000256" key="7">
    <source>
        <dbReference type="ARBA" id="ARBA00023136"/>
    </source>
</evidence>
<accession>A0A255YX89</accession>
<evidence type="ECO:0000313" key="10">
    <source>
        <dbReference type="EMBL" id="OYQ33791.1"/>
    </source>
</evidence>
<dbReference type="Proteomes" id="UP000216998">
    <property type="component" value="Unassembled WGS sequence"/>
</dbReference>
<evidence type="ECO:0000256" key="1">
    <source>
        <dbReference type="ARBA" id="ARBA00004651"/>
    </source>
</evidence>
<evidence type="ECO:0000256" key="2">
    <source>
        <dbReference type="ARBA" id="ARBA00005697"/>
    </source>
</evidence>
<reference evidence="10 11" key="1">
    <citation type="submission" date="2017-07" db="EMBL/GenBank/DDBJ databases">
        <title>Niveispirillum cyanobacteriorum sp. nov., isolated from cyanobacterial aggregates in a eutrophic lake.</title>
        <authorList>
            <person name="Cai H."/>
        </authorList>
    </citation>
    <scope>NUCLEOTIDE SEQUENCE [LARGE SCALE GENOMIC DNA]</scope>
    <source>
        <strain evidence="11">TH1-14</strain>
    </source>
</reference>
<feature type="transmembrane region" description="Helical" evidence="9">
    <location>
        <begin position="194"/>
        <end position="215"/>
    </location>
</feature>
<gene>
    <name evidence="10" type="ORF">CHU95_13425</name>
</gene>
<name>A0A255YX89_9PROT</name>
<dbReference type="PIRSF" id="PIRSF005353">
    <property type="entry name" value="PbuG"/>
    <property type="match status" value="1"/>
</dbReference>
<protein>
    <submittedName>
        <fullName evidence="10">Guanine permease</fullName>
    </submittedName>
</protein>
<evidence type="ECO:0000256" key="9">
    <source>
        <dbReference type="SAM" id="Phobius"/>
    </source>
</evidence>
<keyword evidence="6 8" id="KW-1133">Transmembrane helix</keyword>
<evidence type="ECO:0000256" key="8">
    <source>
        <dbReference type="PIRNR" id="PIRNR005353"/>
    </source>
</evidence>
<dbReference type="OrthoDB" id="9808458at2"/>
<comment type="caution">
    <text evidence="10">The sequence shown here is derived from an EMBL/GenBank/DDBJ whole genome shotgun (WGS) entry which is preliminary data.</text>
</comment>
<feature type="transmembrane region" description="Helical" evidence="9">
    <location>
        <begin position="342"/>
        <end position="361"/>
    </location>
</feature>
<evidence type="ECO:0000313" key="11">
    <source>
        <dbReference type="Proteomes" id="UP000216998"/>
    </source>
</evidence>
<dbReference type="InterPro" id="IPR045018">
    <property type="entry name" value="Azg-like"/>
</dbReference>
<evidence type="ECO:0000256" key="3">
    <source>
        <dbReference type="ARBA" id="ARBA00022448"/>
    </source>
</evidence>
<dbReference type="PANTHER" id="PTHR43337:SF1">
    <property type="entry name" value="XANTHINE_URACIL PERMEASE C887.17-RELATED"/>
    <property type="match status" value="1"/>
</dbReference>
<keyword evidence="5 8" id="KW-0812">Transmembrane</keyword>
<evidence type="ECO:0000256" key="4">
    <source>
        <dbReference type="ARBA" id="ARBA00022475"/>
    </source>
</evidence>
<comment type="subcellular location">
    <subcellularLocation>
        <location evidence="1 8">Cell membrane</location>
        <topology evidence="1 8">Multi-pass membrane protein</topology>
    </subcellularLocation>
</comment>
<feature type="transmembrane region" description="Helical" evidence="9">
    <location>
        <begin position="168"/>
        <end position="187"/>
    </location>
</feature>
<sequence>MLTSYFKLKELGSDVRTELLAGLTTFLTMAYIIFVNPQILSAAGMDHGAVFVATCVAAAIGSAIMGLYANYPIAQAPGMGLNAYFAFTVVGQMGYSWQVALGAVFLSGILFIILSVLPVREAVVNAIPRTLKLAISAGIGLFLAIIALENAGLIQAHPVTLVTMGDLTKAPPVLAAIGFILLCALAARKVMGAVVLTILAVAVVGMGIGASPFSGQIVSLPPDPSPTFLAMDLKGAFSVGLITVVFAFFFVDLFDTAGTLIGVSHRAGLLDKQGKLPRLKRALFADAAATTVGAALGTSTVTSYIESAAGTNVGGRSGLTAVTVAVLFLACLFLAPLAANIPAYATAPALLYIACLMARGLTELDWEDVTDYAPAVMTAIAMPLTYSIAHGIAVGFITYTGIKILAGRWRDVGPVVAVLAGLFLLKFVILA</sequence>
<keyword evidence="11" id="KW-1185">Reference proteome</keyword>
<feature type="transmembrane region" description="Helical" evidence="9">
    <location>
        <begin position="235"/>
        <end position="263"/>
    </location>
</feature>
<feature type="transmembrane region" description="Helical" evidence="9">
    <location>
        <begin position="283"/>
        <end position="305"/>
    </location>
</feature>
<dbReference type="EMBL" id="NOXU01000030">
    <property type="protein sequence ID" value="OYQ33791.1"/>
    <property type="molecule type" value="Genomic_DNA"/>
</dbReference>
<dbReference type="RefSeq" id="WP_094456853.1">
    <property type="nucleotide sequence ID" value="NZ_NOXU01000030.1"/>
</dbReference>
<organism evidence="10 11">
    <name type="scientific">Niveispirillum lacus</name>
    <dbReference type="NCBI Taxonomy" id="1981099"/>
    <lineage>
        <taxon>Bacteria</taxon>
        <taxon>Pseudomonadati</taxon>
        <taxon>Pseudomonadota</taxon>
        <taxon>Alphaproteobacteria</taxon>
        <taxon>Rhodospirillales</taxon>
        <taxon>Azospirillaceae</taxon>
        <taxon>Niveispirillum</taxon>
    </lineage>
</organism>
<dbReference type="InterPro" id="IPR006043">
    <property type="entry name" value="NCS2"/>
</dbReference>
<keyword evidence="4 8" id="KW-1003">Cell membrane</keyword>
<dbReference type="GO" id="GO:0015207">
    <property type="term" value="F:adenine transmembrane transporter activity"/>
    <property type="evidence" value="ECO:0007669"/>
    <property type="project" value="TreeGrafter"/>
</dbReference>
<feature type="transmembrane region" description="Helical" evidence="9">
    <location>
        <begin position="95"/>
        <end position="119"/>
    </location>
</feature>
<feature type="transmembrane region" description="Helical" evidence="9">
    <location>
        <begin position="373"/>
        <end position="400"/>
    </location>
</feature>
<dbReference type="PANTHER" id="PTHR43337">
    <property type="entry name" value="XANTHINE/URACIL PERMEASE C887.17-RELATED"/>
    <property type="match status" value="1"/>
</dbReference>
<comment type="similarity">
    <text evidence="2 8">Belongs to the nucleobase:cation symporter-2 (NCS2) (TC 2.A.40) family. Azg-like subfamily.</text>
</comment>
<feature type="transmembrane region" description="Helical" evidence="9">
    <location>
        <begin position="49"/>
        <end position="69"/>
    </location>
</feature>
<evidence type="ECO:0000256" key="5">
    <source>
        <dbReference type="ARBA" id="ARBA00022692"/>
    </source>
</evidence>
<dbReference type="InterPro" id="IPR026033">
    <property type="entry name" value="Azg-like_bact_archaea"/>
</dbReference>
<feature type="transmembrane region" description="Helical" evidence="9">
    <location>
        <begin position="20"/>
        <end position="37"/>
    </location>
</feature>
<keyword evidence="3 8" id="KW-0813">Transport</keyword>
<feature type="transmembrane region" description="Helical" evidence="9">
    <location>
        <begin position="317"/>
        <end position="335"/>
    </location>
</feature>
<evidence type="ECO:0000256" key="6">
    <source>
        <dbReference type="ARBA" id="ARBA00022989"/>
    </source>
</evidence>
<feature type="transmembrane region" description="Helical" evidence="9">
    <location>
        <begin position="412"/>
        <end position="430"/>
    </location>
</feature>
<dbReference type="AlphaFoldDB" id="A0A255YX89"/>
<dbReference type="GO" id="GO:0005886">
    <property type="term" value="C:plasma membrane"/>
    <property type="evidence" value="ECO:0007669"/>
    <property type="project" value="UniProtKB-SubCell"/>
</dbReference>